<dbReference type="InterPro" id="IPR035965">
    <property type="entry name" value="PAS-like_dom_sf"/>
</dbReference>
<dbReference type="Gene3D" id="3.30.565.10">
    <property type="entry name" value="Histidine kinase-like ATPase, C-terminal domain"/>
    <property type="match status" value="1"/>
</dbReference>
<dbReference type="CDD" id="cd00075">
    <property type="entry name" value="HATPase"/>
    <property type="match status" value="1"/>
</dbReference>
<evidence type="ECO:0000256" key="1">
    <source>
        <dbReference type="ARBA" id="ARBA00000085"/>
    </source>
</evidence>
<dbReference type="InterPro" id="IPR000700">
    <property type="entry name" value="PAS-assoc_C"/>
</dbReference>
<feature type="domain" description="PAC" evidence="8">
    <location>
        <begin position="337"/>
        <end position="389"/>
    </location>
</feature>
<gene>
    <name evidence="9" type="ORF">JY572_23815</name>
</gene>
<dbReference type="SMART" id="SM00086">
    <property type="entry name" value="PAC"/>
    <property type="match status" value="2"/>
</dbReference>
<dbReference type="InterPro" id="IPR052162">
    <property type="entry name" value="Sensor_kinase/Photoreceptor"/>
</dbReference>
<comment type="catalytic activity">
    <reaction evidence="1">
        <text>ATP + protein L-histidine = ADP + protein N-phospho-L-histidine.</text>
        <dbReference type="EC" id="2.7.13.3"/>
    </reaction>
</comment>
<keyword evidence="4" id="KW-0808">Transferase</keyword>
<dbReference type="CDD" id="cd00130">
    <property type="entry name" value="PAS"/>
    <property type="match status" value="2"/>
</dbReference>
<organism evidence="9 10">
    <name type="scientific">Myxococcus landrumensis</name>
    <dbReference type="NCBI Taxonomy" id="2813577"/>
    <lineage>
        <taxon>Bacteria</taxon>
        <taxon>Pseudomonadati</taxon>
        <taxon>Myxococcota</taxon>
        <taxon>Myxococcia</taxon>
        <taxon>Myxococcales</taxon>
        <taxon>Cystobacterineae</taxon>
        <taxon>Myxococcaceae</taxon>
        <taxon>Myxococcus</taxon>
    </lineage>
</organism>
<dbReference type="SMART" id="SM00387">
    <property type="entry name" value="HATPase_c"/>
    <property type="match status" value="1"/>
</dbReference>
<dbReference type="InterPro" id="IPR005467">
    <property type="entry name" value="His_kinase_dom"/>
</dbReference>
<name>A0ABX7MY99_9BACT</name>
<dbReference type="SUPFAM" id="SSF55785">
    <property type="entry name" value="PYP-like sensor domain (PAS domain)"/>
    <property type="match status" value="3"/>
</dbReference>
<evidence type="ECO:0000259" key="7">
    <source>
        <dbReference type="PROSITE" id="PS50112"/>
    </source>
</evidence>
<dbReference type="PROSITE" id="PS50109">
    <property type="entry name" value="HIS_KIN"/>
    <property type="match status" value="1"/>
</dbReference>
<dbReference type="Pfam" id="PF02518">
    <property type="entry name" value="HATPase_c"/>
    <property type="match status" value="1"/>
</dbReference>
<evidence type="ECO:0000256" key="4">
    <source>
        <dbReference type="ARBA" id="ARBA00022679"/>
    </source>
</evidence>
<feature type="domain" description="Histidine kinase" evidence="6">
    <location>
        <begin position="529"/>
        <end position="744"/>
    </location>
</feature>
<dbReference type="SMART" id="SM00091">
    <property type="entry name" value="PAS"/>
    <property type="match status" value="3"/>
</dbReference>
<dbReference type="Gene3D" id="1.10.287.130">
    <property type="match status" value="1"/>
</dbReference>
<dbReference type="Pfam" id="PF08448">
    <property type="entry name" value="PAS_4"/>
    <property type="match status" value="2"/>
</dbReference>
<dbReference type="InterPro" id="IPR003661">
    <property type="entry name" value="HisK_dim/P_dom"/>
</dbReference>
<reference evidence="9 10" key="1">
    <citation type="submission" date="2021-02" db="EMBL/GenBank/DDBJ databases">
        <title>De Novo genome assembly of isolated myxobacteria.</title>
        <authorList>
            <person name="Stevens D.C."/>
        </authorList>
    </citation>
    <scope>NUCLEOTIDE SEQUENCE [LARGE SCALE GENOMIC DNA]</scope>
    <source>
        <strain evidence="9 10">SCHIC003</strain>
    </source>
</reference>
<dbReference type="CDD" id="cd00082">
    <property type="entry name" value="HisKA"/>
    <property type="match status" value="1"/>
</dbReference>
<dbReference type="Proteomes" id="UP000663090">
    <property type="component" value="Chromosome"/>
</dbReference>
<feature type="domain" description="PAS" evidence="7">
    <location>
        <begin position="272"/>
        <end position="323"/>
    </location>
</feature>
<dbReference type="NCBIfam" id="TIGR00229">
    <property type="entry name" value="sensory_box"/>
    <property type="match status" value="3"/>
</dbReference>
<keyword evidence="5" id="KW-0418">Kinase</keyword>
<evidence type="ECO:0000259" key="8">
    <source>
        <dbReference type="PROSITE" id="PS50113"/>
    </source>
</evidence>
<dbReference type="SUPFAM" id="SSF47384">
    <property type="entry name" value="Homodimeric domain of signal transducing histidine kinase"/>
    <property type="match status" value="1"/>
</dbReference>
<evidence type="ECO:0000256" key="5">
    <source>
        <dbReference type="ARBA" id="ARBA00022777"/>
    </source>
</evidence>
<dbReference type="Pfam" id="PF00512">
    <property type="entry name" value="HisKA"/>
    <property type="match status" value="1"/>
</dbReference>
<dbReference type="InterPro" id="IPR004358">
    <property type="entry name" value="Sig_transdc_His_kin-like_C"/>
</dbReference>
<dbReference type="InterPro" id="IPR036097">
    <property type="entry name" value="HisK_dim/P_sf"/>
</dbReference>
<protein>
    <recommendedName>
        <fullName evidence="2">histidine kinase</fullName>
        <ecNumber evidence="2">2.7.13.3</ecNumber>
    </recommendedName>
</protein>
<dbReference type="Gene3D" id="3.30.450.20">
    <property type="entry name" value="PAS domain"/>
    <property type="match status" value="3"/>
</dbReference>
<dbReference type="PRINTS" id="PR00344">
    <property type="entry name" value="BCTRLSENSOR"/>
</dbReference>
<dbReference type="InterPro" id="IPR036890">
    <property type="entry name" value="HATPase_C_sf"/>
</dbReference>
<keyword evidence="10" id="KW-1185">Reference proteome</keyword>
<evidence type="ECO:0000313" key="10">
    <source>
        <dbReference type="Proteomes" id="UP000663090"/>
    </source>
</evidence>
<keyword evidence="3" id="KW-0597">Phosphoprotein</keyword>
<feature type="domain" description="PAS" evidence="7">
    <location>
        <begin position="147"/>
        <end position="195"/>
    </location>
</feature>
<proteinExistence type="predicted"/>
<evidence type="ECO:0000256" key="2">
    <source>
        <dbReference type="ARBA" id="ARBA00012438"/>
    </source>
</evidence>
<feature type="domain" description="PAC" evidence="8">
    <location>
        <begin position="466"/>
        <end position="518"/>
    </location>
</feature>
<dbReference type="PROSITE" id="PS50113">
    <property type="entry name" value="PAC"/>
    <property type="match status" value="2"/>
</dbReference>
<dbReference type="EMBL" id="CP071091">
    <property type="protein sequence ID" value="QSQ11430.1"/>
    <property type="molecule type" value="Genomic_DNA"/>
</dbReference>
<dbReference type="SUPFAM" id="SSF55874">
    <property type="entry name" value="ATPase domain of HSP90 chaperone/DNA topoisomerase II/histidine kinase"/>
    <property type="match status" value="1"/>
</dbReference>
<dbReference type="PANTHER" id="PTHR43304:SF1">
    <property type="entry name" value="PAC DOMAIN-CONTAINING PROTEIN"/>
    <property type="match status" value="1"/>
</dbReference>
<dbReference type="InterPro" id="IPR003594">
    <property type="entry name" value="HATPase_dom"/>
</dbReference>
<dbReference type="EC" id="2.7.13.3" evidence="2"/>
<dbReference type="PROSITE" id="PS50112">
    <property type="entry name" value="PAS"/>
    <property type="match status" value="2"/>
</dbReference>
<dbReference type="RefSeq" id="WP_206713183.1">
    <property type="nucleotide sequence ID" value="NZ_CP071091.1"/>
</dbReference>
<evidence type="ECO:0000259" key="6">
    <source>
        <dbReference type="PROSITE" id="PS50109"/>
    </source>
</evidence>
<evidence type="ECO:0000256" key="3">
    <source>
        <dbReference type="ARBA" id="ARBA00022553"/>
    </source>
</evidence>
<evidence type="ECO:0000313" key="9">
    <source>
        <dbReference type="EMBL" id="QSQ11430.1"/>
    </source>
</evidence>
<dbReference type="InterPro" id="IPR013656">
    <property type="entry name" value="PAS_4"/>
</dbReference>
<dbReference type="InterPro" id="IPR001610">
    <property type="entry name" value="PAC"/>
</dbReference>
<sequence>MNPCSTLPGPLSDLLTARREDIARRWEARAGTVRGNGLLGRQERASGSLEWVDAVVDLLRLLSAVPQWDEAPGTSLRGARVHPVGSDIAAVVREYGLLRDVLFEVLEESGWVLDVAQVRALNRAVDVCIADAVARHAQMRERTLRATEAQMQDILDHAPAAIYVKDELGRYVFVNRAHEDVTGMTREEVIGRTDLDLYPREMAEVFVINDRRVLLSGQPLESDERVWWKGEWHIYQSLKFPLLGDGGHARAVCGISSDVTQARGVQRERDEARERLRRIITALPVVLWTTDAESRVTLVEGRGVRAMGKQPTDFLGRDLREMYPNHPHILETTRRALAGESFSTELELEGAWFMVYVSPQVDATGRVVSVSGVSLDITERRRAEEVLRQSEMRYRLATLATRDVIYDWELATGHIEWSELATRQFRMPVDAPAMDIDWWTRSIHPEDRERVGLEMERIISSGERQWHDEYRFRRGDGTWAVIEDRGHVVCDPTGKALRMVGAMHDVTERRAAEEEARRRAEFEQLLIGIVGHDLRNPLSAITMASTTLLRREYLDERQRKVIDRILSSAERATRMLRDVLDFTQARLGGGIPMQPQPLDLHELTRQVLDEVRLAHPERSLEFEFSGDGAGLWDPDRLAQVLTNLVNNALSYSPNECPVLVRTHGTHDAVTLSVHNMGVPIPAELLPRLFEPMKRAERRDPKDGRGLGLGLFIVKHIVDAHGGRLRVRSDEQEGTLFVVRLPRRLKVQALGIPGARGPDSWP</sequence>
<dbReference type="InterPro" id="IPR000014">
    <property type="entry name" value="PAS"/>
</dbReference>
<dbReference type="PANTHER" id="PTHR43304">
    <property type="entry name" value="PHYTOCHROME-LIKE PROTEIN CPH1"/>
    <property type="match status" value="1"/>
</dbReference>
<dbReference type="Pfam" id="PF08447">
    <property type="entry name" value="PAS_3"/>
    <property type="match status" value="1"/>
</dbReference>
<dbReference type="SMART" id="SM00388">
    <property type="entry name" value="HisKA"/>
    <property type="match status" value="1"/>
</dbReference>
<accession>A0ABX7MY99</accession>
<dbReference type="InterPro" id="IPR013655">
    <property type="entry name" value="PAS_fold_3"/>
</dbReference>